<keyword evidence="3" id="KW-0106">Calcium</keyword>
<reference evidence="7 8" key="1">
    <citation type="submission" date="2016-11" db="EMBL/GenBank/DDBJ databases">
        <authorList>
            <person name="Jaros S."/>
            <person name="Januszkiewicz K."/>
            <person name="Wedrychowicz H."/>
        </authorList>
    </citation>
    <scope>NUCLEOTIDE SEQUENCE [LARGE SCALE GENOMIC DNA]</scope>
    <source>
        <strain evidence="7 8">DSM 24574</strain>
    </source>
</reference>
<dbReference type="InterPro" id="IPR008928">
    <property type="entry name" value="6-hairpin_glycosidase_sf"/>
</dbReference>
<dbReference type="AlphaFoldDB" id="A0A1M5P0W6"/>
<comment type="cofactor">
    <cofactor evidence="1">
        <name>Ca(2+)</name>
        <dbReference type="ChEBI" id="CHEBI:29108"/>
    </cofactor>
</comment>
<evidence type="ECO:0000256" key="3">
    <source>
        <dbReference type="ARBA" id="ARBA00022837"/>
    </source>
</evidence>
<keyword evidence="8" id="KW-1185">Reference proteome</keyword>
<evidence type="ECO:0000256" key="1">
    <source>
        <dbReference type="ARBA" id="ARBA00001913"/>
    </source>
</evidence>
<dbReference type="GO" id="GO:0030246">
    <property type="term" value="F:carbohydrate binding"/>
    <property type="evidence" value="ECO:0007669"/>
    <property type="project" value="InterPro"/>
</dbReference>
<proteinExistence type="predicted"/>
<dbReference type="PROSITE" id="PS51257">
    <property type="entry name" value="PROKAR_LIPOPROTEIN"/>
    <property type="match status" value="1"/>
</dbReference>
<evidence type="ECO:0000313" key="8">
    <source>
        <dbReference type="Proteomes" id="UP000184212"/>
    </source>
</evidence>
<comment type="subunit">
    <text evidence="2">Monomer.</text>
</comment>
<dbReference type="GO" id="GO:0000224">
    <property type="term" value="F:peptide-N4-(N-acetyl-beta-glucosaminyl)asparagine amidase activity"/>
    <property type="evidence" value="ECO:0007669"/>
    <property type="project" value="TreeGrafter"/>
</dbReference>
<sequence length="768" mass="85564">MRKPYAHRATKTRAHGAFMLLIISCFIITQCHREKETASNADDTTNYTQFVDPYMGSGGHGHVFVGANVPFGAVQLGPVNFARGWDWCSGYHYSDSIVVGFSHTHLSGTGIGDLGDILLMPAMGEVKYTKGTPEAPESGYASKYTHTNESVKPGYYTVKLSRYNINVELTASERVGLHRYTFPGKDGHVVIDLSEGIGWDSPVETHVEQVNDSTLAGYRYSKGWAADQRIFFTAIFSTPINQVILAKGYTVVNGKTATGKRVKAVVKLNTEKPVLVKIGISPVSAQNAALNIHQEIPHWNFDAIVENADRLWNHALGAIQVQTKTKSQQRIFYTALYHTMIAPSIFNDVNGDYRGSDKQVHHDTSFTNLTTFSLWDTYRATHQLHTIINADRVGDMVNSLLKIHEQQGKLPIWHLWGNETNTMPGNSSFPVIADAILKGIANVDEKKALDAMVASTLVKERGLPFVNQLGYIPADSIVESVALGLEYSIDDWCAAQVAKKLGQEKEYLYFLKRASNYKQYFDPKTRFMRGKLANGAWRTPFSPVMAKHMKDDFCEGNAWQYTWLVPHDVEGLMQLLGGEKAFVEKLDSLFVVNESMGKEASADITGLIGQYAIGNEPSHHIAYLYGYTGSPWKTAKTVRNVLDQFYHDAPDGIPGNEDVGQMSAWYIFSSLGFYPVNPANGMYVFGSPAIERARIRVSENTYFDIEVENNAPENIYIQRMVLNGTPYTKAYLTHSEIVKGGRLEIQMGPSPSKEWGTNKDDHARSTQL</sequence>
<accession>A0A1M5P0W6</accession>
<dbReference type="FunFam" id="1.20.1610.10:FF:000001">
    <property type="entry name" value="Putative alpha-1,2-mannosidase"/>
    <property type="match status" value="1"/>
</dbReference>
<dbReference type="GO" id="GO:0005829">
    <property type="term" value="C:cytosol"/>
    <property type="evidence" value="ECO:0007669"/>
    <property type="project" value="TreeGrafter"/>
</dbReference>
<evidence type="ECO:0000259" key="6">
    <source>
        <dbReference type="Pfam" id="PF17678"/>
    </source>
</evidence>
<feature type="domain" description="Glycosyl hydrolase family 92 N-terminal" evidence="6">
    <location>
        <begin position="50"/>
        <end position="281"/>
    </location>
</feature>
<dbReference type="Gene3D" id="1.20.1610.10">
    <property type="entry name" value="alpha-1,2-mannosidases domains"/>
    <property type="match status" value="1"/>
</dbReference>
<dbReference type="FunFam" id="3.30.2080.10:FF:000001">
    <property type="entry name" value="Alpha-1,2-mannosidase subfamily"/>
    <property type="match status" value="1"/>
</dbReference>
<dbReference type="PANTHER" id="PTHR12143:SF39">
    <property type="entry name" value="SECRETED PROTEIN"/>
    <property type="match status" value="1"/>
</dbReference>
<evidence type="ECO:0000313" key="7">
    <source>
        <dbReference type="EMBL" id="SHG95347.1"/>
    </source>
</evidence>
<dbReference type="Proteomes" id="UP000184212">
    <property type="component" value="Unassembled WGS sequence"/>
</dbReference>
<evidence type="ECO:0000256" key="2">
    <source>
        <dbReference type="ARBA" id="ARBA00011245"/>
    </source>
</evidence>
<evidence type="ECO:0000259" key="5">
    <source>
        <dbReference type="Pfam" id="PF07971"/>
    </source>
</evidence>
<dbReference type="Gene3D" id="1.20.1050.60">
    <property type="entry name" value="alpha-1,2-mannosidase"/>
    <property type="match status" value="1"/>
</dbReference>
<dbReference type="Pfam" id="PF07971">
    <property type="entry name" value="Glyco_hydro_92"/>
    <property type="match status" value="1"/>
</dbReference>
<dbReference type="Gene3D" id="2.70.98.10">
    <property type="match status" value="1"/>
</dbReference>
<dbReference type="Gene3D" id="3.30.2080.10">
    <property type="entry name" value="GH92 mannosidase domain"/>
    <property type="match status" value="1"/>
</dbReference>
<feature type="region of interest" description="Disordered" evidence="4">
    <location>
        <begin position="748"/>
        <end position="768"/>
    </location>
</feature>
<dbReference type="InterPro" id="IPR041371">
    <property type="entry name" value="GH92_N"/>
</dbReference>
<feature type="domain" description="Glycosyl hydrolase family 92" evidence="5">
    <location>
        <begin position="287"/>
        <end position="749"/>
    </location>
</feature>
<evidence type="ECO:0000256" key="4">
    <source>
        <dbReference type="SAM" id="MobiDB-lite"/>
    </source>
</evidence>
<dbReference type="NCBIfam" id="TIGR01180">
    <property type="entry name" value="aman2_put"/>
    <property type="match status" value="1"/>
</dbReference>
<name>A0A1M5P0W6_9BACT</name>
<gene>
    <name evidence="7" type="ORF">SAMN04488109_2614</name>
</gene>
<dbReference type="EMBL" id="FQWQ01000001">
    <property type="protein sequence ID" value="SHG95347.1"/>
    <property type="molecule type" value="Genomic_DNA"/>
</dbReference>
<dbReference type="PANTHER" id="PTHR12143">
    <property type="entry name" value="PEPTIDE N-GLYCANASE PNGASE -RELATED"/>
    <property type="match status" value="1"/>
</dbReference>
<dbReference type="InterPro" id="IPR050883">
    <property type="entry name" value="PNGase"/>
</dbReference>
<organism evidence="7 8">
    <name type="scientific">Chryseolinea serpens</name>
    <dbReference type="NCBI Taxonomy" id="947013"/>
    <lineage>
        <taxon>Bacteria</taxon>
        <taxon>Pseudomonadati</taxon>
        <taxon>Bacteroidota</taxon>
        <taxon>Cytophagia</taxon>
        <taxon>Cytophagales</taxon>
        <taxon>Fulvivirgaceae</taxon>
        <taxon>Chryseolinea</taxon>
    </lineage>
</organism>
<dbReference type="RefSeq" id="WP_245804083.1">
    <property type="nucleotide sequence ID" value="NZ_FQWQ01000001.1"/>
</dbReference>
<feature type="compositionally biased region" description="Basic and acidic residues" evidence="4">
    <location>
        <begin position="756"/>
        <end position="768"/>
    </location>
</feature>
<dbReference type="Pfam" id="PF17678">
    <property type="entry name" value="Glyco_hydro_92N"/>
    <property type="match status" value="1"/>
</dbReference>
<dbReference type="InterPro" id="IPR012939">
    <property type="entry name" value="Glyco_hydro_92"/>
</dbReference>
<protein>
    <submittedName>
        <fullName evidence="7">Alpha-1,2-mannosidase, putative</fullName>
    </submittedName>
</protein>
<dbReference type="InterPro" id="IPR005887">
    <property type="entry name" value="GH92_a_mannosidase_put"/>
</dbReference>
<dbReference type="GO" id="GO:0006516">
    <property type="term" value="P:glycoprotein catabolic process"/>
    <property type="evidence" value="ECO:0007669"/>
    <property type="project" value="TreeGrafter"/>
</dbReference>
<dbReference type="STRING" id="947013.SAMN04488109_2614"/>
<dbReference type="SUPFAM" id="SSF48208">
    <property type="entry name" value="Six-hairpin glycosidases"/>
    <property type="match status" value="1"/>
</dbReference>
<dbReference type="InterPro" id="IPR014718">
    <property type="entry name" value="GH-type_carb-bd"/>
</dbReference>
<dbReference type="GO" id="GO:0005975">
    <property type="term" value="P:carbohydrate metabolic process"/>
    <property type="evidence" value="ECO:0007669"/>
    <property type="project" value="InterPro"/>
</dbReference>